<evidence type="ECO:0000256" key="3">
    <source>
        <dbReference type="ARBA" id="ARBA00022840"/>
    </source>
</evidence>
<dbReference type="AlphaFoldDB" id="A0A414AE22"/>
<keyword evidence="2 4" id="KW-0547">Nucleotide-binding</keyword>
<evidence type="ECO:0000313" key="7">
    <source>
        <dbReference type="Proteomes" id="UP000283975"/>
    </source>
</evidence>
<evidence type="ECO:0000256" key="2">
    <source>
        <dbReference type="ARBA" id="ARBA00022741"/>
    </source>
</evidence>
<dbReference type="PANTHER" id="PTHR43585:SF2">
    <property type="entry name" value="ATP-GRASP ENZYME FSQD"/>
    <property type="match status" value="1"/>
</dbReference>
<dbReference type="PROSITE" id="PS50975">
    <property type="entry name" value="ATP_GRASP"/>
    <property type="match status" value="1"/>
</dbReference>
<proteinExistence type="predicted"/>
<dbReference type="GO" id="GO:0046872">
    <property type="term" value="F:metal ion binding"/>
    <property type="evidence" value="ECO:0007669"/>
    <property type="project" value="InterPro"/>
</dbReference>
<dbReference type="EMBL" id="QSHZ01000077">
    <property type="protein sequence ID" value="RHC45313.1"/>
    <property type="molecule type" value="Genomic_DNA"/>
</dbReference>
<dbReference type="GO" id="GO:0005524">
    <property type="term" value="F:ATP binding"/>
    <property type="evidence" value="ECO:0007669"/>
    <property type="project" value="UniProtKB-UniRule"/>
</dbReference>
<dbReference type="Gene3D" id="3.30.1490.20">
    <property type="entry name" value="ATP-grasp fold, A domain"/>
    <property type="match status" value="1"/>
</dbReference>
<dbReference type="SUPFAM" id="SSF56059">
    <property type="entry name" value="Glutathione synthetase ATP-binding domain-like"/>
    <property type="match status" value="1"/>
</dbReference>
<dbReference type="Gene3D" id="3.30.470.20">
    <property type="entry name" value="ATP-grasp fold, B domain"/>
    <property type="match status" value="1"/>
</dbReference>
<evidence type="ECO:0000256" key="4">
    <source>
        <dbReference type="PROSITE-ProRule" id="PRU00409"/>
    </source>
</evidence>
<keyword evidence="3 4" id="KW-0067">ATP-binding</keyword>
<sequence>MSILVLNRFNPQYNPIKKWLRECPEDVILFVPMAYIDFYPKDCFTVVKGFDNYDITASIELEAIQICKEYGIDKIFALDERDIERAGRLRSFLHLKGQNELSSMAYRNKLFMKEILCRDGIPVPPFRKVSSVFDIVDFIRIHDFPILIKPINLYSAMNVEKVNDYQDLLHYLNRIELKDMMIEKYIPYDMVSCNGIVVDNTIVFSSVSIYLKPRIEYQDYLVSITVPDTHENVPIIKDYCKKVISSLPQMENGAFHSEIFINSDRCLLCEIASRSAGGGITACINNSFQFDFYEEWAKTSFVSGYVFPNVNFCKYSASIIIPKKNGQVNKLIETFPFRWVVHHYWEVCVGETIQVSKYNGDKLGVVIVEGNSYEEIINHVDEVKCYIESNIVVN</sequence>
<dbReference type="PANTHER" id="PTHR43585">
    <property type="entry name" value="FUMIPYRROLE BIOSYNTHESIS PROTEIN C"/>
    <property type="match status" value="1"/>
</dbReference>
<name>A0A414AE22_9FIRM</name>
<dbReference type="InterPro" id="IPR052032">
    <property type="entry name" value="ATP-dep_AA_Ligase"/>
</dbReference>
<dbReference type="Proteomes" id="UP000283975">
    <property type="component" value="Unassembled WGS sequence"/>
</dbReference>
<comment type="caution">
    <text evidence="6">The sequence shown here is derived from an EMBL/GenBank/DDBJ whole genome shotgun (WGS) entry which is preliminary data.</text>
</comment>
<feature type="domain" description="ATP-grasp" evidence="5">
    <location>
        <begin position="113"/>
        <end position="301"/>
    </location>
</feature>
<gene>
    <name evidence="6" type="ORF">DW839_32490</name>
</gene>
<dbReference type="Gene3D" id="3.40.50.20">
    <property type="match status" value="1"/>
</dbReference>
<evidence type="ECO:0000256" key="1">
    <source>
        <dbReference type="ARBA" id="ARBA00022598"/>
    </source>
</evidence>
<dbReference type="InterPro" id="IPR011761">
    <property type="entry name" value="ATP-grasp"/>
</dbReference>
<protein>
    <submittedName>
        <fullName evidence="6">ATP-grasp domain-containing protein</fullName>
    </submittedName>
</protein>
<dbReference type="GO" id="GO:0016874">
    <property type="term" value="F:ligase activity"/>
    <property type="evidence" value="ECO:0007669"/>
    <property type="project" value="UniProtKB-KW"/>
</dbReference>
<evidence type="ECO:0000313" key="6">
    <source>
        <dbReference type="EMBL" id="RHC45313.1"/>
    </source>
</evidence>
<reference evidence="6 7" key="1">
    <citation type="submission" date="2018-08" db="EMBL/GenBank/DDBJ databases">
        <title>A genome reference for cultivated species of the human gut microbiota.</title>
        <authorList>
            <person name="Zou Y."/>
            <person name="Xue W."/>
            <person name="Luo G."/>
        </authorList>
    </citation>
    <scope>NUCLEOTIDE SEQUENCE [LARGE SCALE GENOMIC DNA]</scope>
    <source>
        <strain evidence="6 7">AM35-14</strain>
    </source>
</reference>
<dbReference type="InterPro" id="IPR013815">
    <property type="entry name" value="ATP_grasp_subdomain_1"/>
</dbReference>
<keyword evidence="1" id="KW-0436">Ligase</keyword>
<organism evidence="6 7">
    <name type="scientific">Enterocloster bolteae</name>
    <dbReference type="NCBI Taxonomy" id="208479"/>
    <lineage>
        <taxon>Bacteria</taxon>
        <taxon>Bacillati</taxon>
        <taxon>Bacillota</taxon>
        <taxon>Clostridia</taxon>
        <taxon>Lachnospirales</taxon>
        <taxon>Lachnospiraceae</taxon>
        <taxon>Enterocloster</taxon>
    </lineage>
</organism>
<evidence type="ECO:0000259" key="5">
    <source>
        <dbReference type="PROSITE" id="PS50975"/>
    </source>
</evidence>
<accession>A0A414AE22</accession>